<dbReference type="EMBL" id="JAOYFB010000038">
    <property type="protein sequence ID" value="KAK4028188.1"/>
    <property type="molecule type" value="Genomic_DNA"/>
</dbReference>
<evidence type="ECO:0000313" key="1">
    <source>
        <dbReference type="EMBL" id="KAK4028188.1"/>
    </source>
</evidence>
<reference evidence="1 2" key="1">
    <citation type="journal article" date="2023" name="Nucleic Acids Res.">
        <title>The hologenome of Daphnia magna reveals possible DNA methylation and microbiome-mediated evolution of the host genome.</title>
        <authorList>
            <person name="Chaturvedi A."/>
            <person name="Li X."/>
            <person name="Dhandapani V."/>
            <person name="Marshall H."/>
            <person name="Kissane S."/>
            <person name="Cuenca-Cambronero M."/>
            <person name="Asole G."/>
            <person name="Calvet F."/>
            <person name="Ruiz-Romero M."/>
            <person name="Marangio P."/>
            <person name="Guigo R."/>
            <person name="Rago D."/>
            <person name="Mirbahai L."/>
            <person name="Eastwood N."/>
            <person name="Colbourne J.K."/>
            <person name="Zhou J."/>
            <person name="Mallon E."/>
            <person name="Orsini L."/>
        </authorList>
    </citation>
    <scope>NUCLEOTIDE SEQUENCE [LARGE SCALE GENOMIC DNA]</scope>
    <source>
        <strain evidence="1">LRV0_1</strain>
    </source>
</reference>
<accession>A0ABR0ASU1</accession>
<evidence type="ECO:0000313" key="2">
    <source>
        <dbReference type="Proteomes" id="UP001234178"/>
    </source>
</evidence>
<proteinExistence type="predicted"/>
<comment type="caution">
    <text evidence="1">The sequence shown here is derived from an EMBL/GenBank/DDBJ whole genome shotgun (WGS) entry which is preliminary data.</text>
</comment>
<dbReference type="Proteomes" id="UP001234178">
    <property type="component" value="Unassembled WGS sequence"/>
</dbReference>
<keyword evidence="2" id="KW-1185">Reference proteome</keyword>
<sequence>MQFIKTLSSCHFGAAPTAELLHQHSFYANLWFVGLDLAVDLPPTKGLDRLGNEFSGQLHLLGARQTTAFLPCASVVWDCGGFVSDGDPVMLGKTIQ</sequence>
<name>A0ABR0ASU1_9CRUS</name>
<protein>
    <submittedName>
        <fullName evidence="1">Uncharacterized protein</fullName>
    </submittedName>
</protein>
<gene>
    <name evidence="1" type="ORF">OUZ56_017450</name>
</gene>
<organism evidence="1 2">
    <name type="scientific">Daphnia magna</name>
    <dbReference type="NCBI Taxonomy" id="35525"/>
    <lineage>
        <taxon>Eukaryota</taxon>
        <taxon>Metazoa</taxon>
        <taxon>Ecdysozoa</taxon>
        <taxon>Arthropoda</taxon>
        <taxon>Crustacea</taxon>
        <taxon>Branchiopoda</taxon>
        <taxon>Diplostraca</taxon>
        <taxon>Cladocera</taxon>
        <taxon>Anomopoda</taxon>
        <taxon>Daphniidae</taxon>
        <taxon>Daphnia</taxon>
    </lineage>
</organism>